<dbReference type="Proteomes" id="UP000016933">
    <property type="component" value="Unassembled WGS sequence"/>
</dbReference>
<evidence type="ECO:0000256" key="1">
    <source>
        <dbReference type="SAM" id="MobiDB-lite"/>
    </source>
</evidence>
<dbReference type="STRING" id="675120.N1PCM2"/>
<feature type="region of interest" description="Disordered" evidence="1">
    <location>
        <begin position="301"/>
        <end position="325"/>
    </location>
</feature>
<reference evidence="3" key="1">
    <citation type="journal article" date="2012" name="PLoS Genet.">
        <title>The genomes of the fungal plant pathogens Cladosporium fulvum and Dothistroma septosporum reveal adaptation to different hosts and lifestyles but also signatures of common ancestry.</title>
        <authorList>
            <person name="de Wit P.J.G.M."/>
            <person name="van der Burgt A."/>
            <person name="Oekmen B."/>
            <person name="Stergiopoulos I."/>
            <person name="Abd-Elsalam K.A."/>
            <person name="Aerts A.L."/>
            <person name="Bahkali A.H."/>
            <person name="Beenen H.G."/>
            <person name="Chettri P."/>
            <person name="Cox M.P."/>
            <person name="Datema E."/>
            <person name="de Vries R.P."/>
            <person name="Dhillon B."/>
            <person name="Ganley A.R."/>
            <person name="Griffiths S.A."/>
            <person name="Guo Y."/>
            <person name="Hamelin R.C."/>
            <person name="Henrissat B."/>
            <person name="Kabir M.S."/>
            <person name="Jashni M.K."/>
            <person name="Kema G."/>
            <person name="Klaubauf S."/>
            <person name="Lapidus A."/>
            <person name="Levasseur A."/>
            <person name="Lindquist E."/>
            <person name="Mehrabi R."/>
            <person name="Ohm R.A."/>
            <person name="Owen T.J."/>
            <person name="Salamov A."/>
            <person name="Schwelm A."/>
            <person name="Schijlen E."/>
            <person name="Sun H."/>
            <person name="van den Burg H.A."/>
            <person name="van Ham R.C.H.J."/>
            <person name="Zhang S."/>
            <person name="Goodwin S.B."/>
            <person name="Grigoriev I.V."/>
            <person name="Collemare J."/>
            <person name="Bradshaw R.E."/>
        </authorList>
    </citation>
    <scope>NUCLEOTIDE SEQUENCE [LARGE SCALE GENOMIC DNA]</scope>
    <source>
        <strain evidence="3">NZE10 / CBS 128990</strain>
    </source>
</reference>
<sequence length="325" mass="36882">MSFTRDAFFTLIIERCKKRIQNYRKRLSSCVGSMRSQLAKHSRIDEALRALLTIHDHKEFASQAYRFRKMAACKDLDDLADQQAVYSSWSDLRHLIGRCGSWYRAADFLVRHSPDFRDILQRCSIHGLSNISDYPAFNIEQNIRVLLEQVCSLPRPETDNAVRVLSTASGTREALAKVQKPFVHAEAAVAKHFSTQDFAFVGSDRYIGCSKPPCYCCQLYMKQSHINMGHKETSGRAWLKWALPNDDREGNEATGTYKLDDSKILSDMIDTMKSDVTRSLTHGQYGRKRKHDTTTGITPMIWEDSAQPESVRPSPAPALLQGKSA</sequence>
<dbReference type="EMBL" id="KB446544">
    <property type="protein sequence ID" value="EME39749.1"/>
    <property type="molecule type" value="Genomic_DNA"/>
</dbReference>
<dbReference type="OMA" id="CERECNP"/>
<proteinExistence type="predicted"/>
<evidence type="ECO:0000313" key="2">
    <source>
        <dbReference type="EMBL" id="EME39749.1"/>
    </source>
</evidence>
<name>N1PCM2_DOTSN</name>
<keyword evidence="3" id="KW-1185">Reference proteome</keyword>
<dbReference type="OrthoDB" id="3251507at2759"/>
<dbReference type="PANTHER" id="PTHR42037:SF1">
    <property type="match status" value="1"/>
</dbReference>
<dbReference type="AlphaFoldDB" id="N1PCM2"/>
<organism evidence="2 3">
    <name type="scientific">Dothistroma septosporum (strain NZE10 / CBS 128990)</name>
    <name type="common">Red band needle blight fungus</name>
    <name type="synonym">Mycosphaerella pini</name>
    <dbReference type="NCBI Taxonomy" id="675120"/>
    <lineage>
        <taxon>Eukaryota</taxon>
        <taxon>Fungi</taxon>
        <taxon>Dikarya</taxon>
        <taxon>Ascomycota</taxon>
        <taxon>Pezizomycotina</taxon>
        <taxon>Dothideomycetes</taxon>
        <taxon>Dothideomycetidae</taxon>
        <taxon>Mycosphaerellales</taxon>
        <taxon>Mycosphaerellaceae</taxon>
        <taxon>Dothistroma</taxon>
    </lineage>
</organism>
<evidence type="ECO:0000313" key="3">
    <source>
        <dbReference type="Proteomes" id="UP000016933"/>
    </source>
</evidence>
<accession>N1PCM2</accession>
<dbReference type="InterPro" id="IPR027796">
    <property type="entry name" value="OTT_1508_deam-like"/>
</dbReference>
<gene>
    <name evidence="2" type="ORF">DOTSEDRAFT_158281</name>
</gene>
<dbReference type="HOGENOM" id="CLU_953409_0_0_1"/>
<dbReference type="Pfam" id="PF14441">
    <property type="entry name" value="OTT_1508_deam"/>
    <property type="match status" value="1"/>
</dbReference>
<reference evidence="2 3" key="2">
    <citation type="journal article" date="2012" name="PLoS Pathog.">
        <title>Diverse lifestyles and strategies of plant pathogenesis encoded in the genomes of eighteen Dothideomycetes fungi.</title>
        <authorList>
            <person name="Ohm R.A."/>
            <person name="Feau N."/>
            <person name="Henrissat B."/>
            <person name="Schoch C.L."/>
            <person name="Horwitz B.A."/>
            <person name="Barry K.W."/>
            <person name="Condon B.J."/>
            <person name="Copeland A.C."/>
            <person name="Dhillon B."/>
            <person name="Glaser F."/>
            <person name="Hesse C.N."/>
            <person name="Kosti I."/>
            <person name="LaButti K."/>
            <person name="Lindquist E.A."/>
            <person name="Lucas S."/>
            <person name="Salamov A.A."/>
            <person name="Bradshaw R.E."/>
            <person name="Ciuffetti L."/>
            <person name="Hamelin R.C."/>
            <person name="Kema G.H.J."/>
            <person name="Lawrence C."/>
            <person name="Scott J.A."/>
            <person name="Spatafora J.W."/>
            <person name="Turgeon B.G."/>
            <person name="de Wit P.J.G.M."/>
            <person name="Zhong S."/>
            <person name="Goodwin S.B."/>
            <person name="Grigoriev I.V."/>
        </authorList>
    </citation>
    <scope>NUCLEOTIDE SEQUENCE [LARGE SCALE GENOMIC DNA]</scope>
    <source>
        <strain evidence="3">NZE10 / CBS 128990</strain>
    </source>
</reference>
<protein>
    <submittedName>
        <fullName evidence="2">Uncharacterized protein</fullName>
    </submittedName>
</protein>
<dbReference type="PANTHER" id="PTHR42037">
    <property type="match status" value="1"/>
</dbReference>